<dbReference type="RefSeq" id="WP_408153687.1">
    <property type="nucleotide sequence ID" value="NZ_JAQQFM010000001.1"/>
</dbReference>
<accession>A0ABW9A491</accession>
<sequence>MLMPILSGREEMEKHVCPSPLQGCSAQALSSSGSADVAHAFLHALPGV</sequence>
<evidence type="ECO:0000313" key="2">
    <source>
        <dbReference type="Proteomes" id="UP001629246"/>
    </source>
</evidence>
<evidence type="ECO:0000313" key="1">
    <source>
        <dbReference type="EMBL" id="MFL9922725.1"/>
    </source>
</evidence>
<dbReference type="EMBL" id="JAQQFM010000001">
    <property type="protein sequence ID" value="MFL9922725.1"/>
    <property type="molecule type" value="Genomic_DNA"/>
</dbReference>
<proteinExistence type="predicted"/>
<reference evidence="1 2" key="1">
    <citation type="journal article" date="2024" name="Chem. Sci.">
        <title>Discovery of megapolipeptins by genome mining of a Burkholderiales bacteria collection.</title>
        <authorList>
            <person name="Paulo B.S."/>
            <person name="Recchia M.J.J."/>
            <person name="Lee S."/>
            <person name="Fergusson C.H."/>
            <person name="Romanowski S.B."/>
            <person name="Hernandez A."/>
            <person name="Krull N."/>
            <person name="Liu D.Y."/>
            <person name="Cavanagh H."/>
            <person name="Bos A."/>
            <person name="Gray C.A."/>
            <person name="Murphy B.T."/>
            <person name="Linington R.G."/>
            <person name="Eustaquio A.S."/>
        </authorList>
    </citation>
    <scope>NUCLEOTIDE SEQUENCE [LARGE SCALE GENOMIC DNA]</scope>
    <source>
        <strain evidence="1 2">RL21-008-BIB-A</strain>
    </source>
</reference>
<dbReference type="Proteomes" id="UP001629246">
    <property type="component" value="Unassembled WGS sequence"/>
</dbReference>
<protein>
    <submittedName>
        <fullName evidence="1">Uncharacterized protein</fullName>
    </submittedName>
</protein>
<gene>
    <name evidence="1" type="ORF">PQR62_00515</name>
</gene>
<name>A0ABW9A491_9BURK</name>
<keyword evidence="2" id="KW-1185">Reference proteome</keyword>
<organism evidence="1 2">
    <name type="scientific">Herbaspirillum lusitanum</name>
    <dbReference type="NCBI Taxonomy" id="213312"/>
    <lineage>
        <taxon>Bacteria</taxon>
        <taxon>Pseudomonadati</taxon>
        <taxon>Pseudomonadota</taxon>
        <taxon>Betaproteobacteria</taxon>
        <taxon>Burkholderiales</taxon>
        <taxon>Oxalobacteraceae</taxon>
        <taxon>Herbaspirillum</taxon>
    </lineage>
</organism>
<comment type="caution">
    <text evidence="1">The sequence shown here is derived from an EMBL/GenBank/DDBJ whole genome shotgun (WGS) entry which is preliminary data.</text>
</comment>